<keyword evidence="2" id="KW-1185">Reference proteome</keyword>
<comment type="caution">
    <text evidence="1">The sequence shown here is derived from an EMBL/GenBank/DDBJ whole genome shotgun (WGS) entry which is preliminary data.</text>
</comment>
<gene>
    <name evidence="1" type="ORF">LHJ74_20370</name>
</gene>
<protein>
    <submittedName>
        <fullName evidence="1">Uncharacterized protein</fullName>
    </submittedName>
</protein>
<name>A0ABT2JWF1_9ACTN</name>
<proteinExistence type="predicted"/>
<organism evidence="1 2">
    <name type="scientific">Streptomyces gossypii</name>
    <dbReference type="NCBI Taxonomy" id="2883101"/>
    <lineage>
        <taxon>Bacteria</taxon>
        <taxon>Bacillati</taxon>
        <taxon>Actinomycetota</taxon>
        <taxon>Actinomycetes</taxon>
        <taxon>Kitasatosporales</taxon>
        <taxon>Streptomycetaceae</taxon>
        <taxon>Streptomyces</taxon>
    </lineage>
</organism>
<accession>A0ABT2JWF1</accession>
<dbReference type="RefSeq" id="WP_260219549.1">
    <property type="nucleotide sequence ID" value="NZ_JAJAGO010000009.1"/>
</dbReference>
<sequence>MAYQDWGTKGAHIHVGNREVRIFPDGKGGIGAEPIRLKAGTASERDAQRALQEVRSNPEFRKDLMEKAKSARESMNKGEYGMSSNRAAEIHFIIKALEKME</sequence>
<evidence type="ECO:0000313" key="2">
    <source>
        <dbReference type="Proteomes" id="UP001156389"/>
    </source>
</evidence>
<evidence type="ECO:0000313" key="1">
    <source>
        <dbReference type="EMBL" id="MCT2592228.1"/>
    </source>
</evidence>
<reference evidence="1 2" key="1">
    <citation type="submission" date="2021-10" db="EMBL/GenBank/DDBJ databases">
        <title>Streptomyces gossypii sp. nov., isolated from soil collected from cotton field.</title>
        <authorList>
            <person name="Ge X."/>
            <person name="Chen X."/>
            <person name="Liu W."/>
        </authorList>
    </citation>
    <scope>NUCLEOTIDE SEQUENCE [LARGE SCALE GENOMIC DNA]</scope>
    <source>
        <strain evidence="1 2">N2-109</strain>
    </source>
</reference>
<dbReference type="Proteomes" id="UP001156389">
    <property type="component" value="Unassembled WGS sequence"/>
</dbReference>
<dbReference type="EMBL" id="JAJAGO010000009">
    <property type="protein sequence ID" value="MCT2592228.1"/>
    <property type="molecule type" value="Genomic_DNA"/>
</dbReference>